<dbReference type="Proteomes" id="UP001162889">
    <property type="component" value="Unassembled WGS sequence"/>
</dbReference>
<reference evidence="1" key="1">
    <citation type="submission" date="2021-07" db="EMBL/GenBank/DDBJ databases">
        <title>Characterization of violacein-producing bacteria and related species.</title>
        <authorList>
            <person name="Wilson H.S."/>
            <person name="De Leon M.E."/>
        </authorList>
    </citation>
    <scope>NUCLEOTIDE SEQUENCE</scope>
    <source>
        <strain evidence="1">HSC-15S17</strain>
    </source>
</reference>
<name>A0AA41H593_9BURK</name>
<gene>
    <name evidence="1" type="ORF">KVP70_13290</name>
    <name evidence="2" type="ORF">L1274_000776</name>
</gene>
<dbReference type="EMBL" id="JAHTGR010000006">
    <property type="protein sequence ID" value="MBV6321918.1"/>
    <property type="molecule type" value="Genomic_DNA"/>
</dbReference>
<protein>
    <submittedName>
        <fullName evidence="1">Uncharacterized protein</fullName>
    </submittedName>
</protein>
<organism evidence="1 3">
    <name type="scientific">Duganella violaceipulchra</name>
    <dbReference type="NCBI Taxonomy" id="2849652"/>
    <lineage>
        <taxon>Bacteria</taxon>
        <taxon>Pseudomonadati</taxon>
        <taxon>Pseudomonadota</taxon>
        <taxon>Betaproteobacteria</taxon>
        <taxon>Burkholderiales</taxon>
        <taxon>Oxalobacteraceae</taxon>
        <taxon>Telluria group</taxon>
        <taxon>Duganella</taxon>
    </lineage>
</organism>
<evidence type="ECO:0000313" key="3">
    <source>
        <dbReference type="Proteomes" id="UP001155901"/>
    </source>
</evidence>
<comment type="caution">
    <text evidence="1">The sequence shown here is derived from an EMBL/GenBank/DDBJ whole genome shotgun (WGS) entry which is preliminary data.</text>
</comment>
<dbReference type="RefSeq" id="WP_217942705.1">
    <property type="nucleotide sequence ID" value="NZ_JAHTGR010000006.1"/>
</dbReference>
<evidence type="ECO:0000313" key="1">
    <source>
        <dbReference type="EMBL" id="MBV6321918.1"/>
    </source>
</evidence>
<dbReference type="Proteomes" id="UP001155901">
    <property type="component" value="Unassembled WGS sequence"/>
</dbReference>
<reference evidence="2" key="2">
    <citation type="submission" date="2022-03" db="EMBL/GenBank/DDBJ databases">
        <title>Genome Encyclopedia of Bacteria and Archaea VI: Functional Genomics of Type Strains.</title>
        <authorList>
            <person name="Whitman W."/>
        </authorList>
    </citation>
    <scope>NUCLEOTIDE SEQUENCE</scope>
    <source>
        <strain evidence="2">HSC-15S17</strain>
    </source>
</reference>
<evidence type="ECO:0000313" key="4">
    <source>
        <dbReference type="Proteomes" id="UP001162889"/>
    </source>
</evidence>
<dbReference type="AlphaFoldDB" id="A0AA41H593"/>
<keyword evidence="4" id="KW-1185">Reference proteome</keyword>
<sequence>MSAAENWANQKVNTVIWRADIDTSRRWISICCQLLRMQRDIVQRRIQGPGSGKAR</sequence>
<proteinExistence type="predicted"/>
<evidence type="ECO:0000313" key="2">
    <source>
        <dbReference type="EMBL" id="MCP2007088.1"/>
    </source>
</evidence>
<dbReference type="EMBL" id="JALJZU010000001">
    <property type="protein sequence ID" value="MCP2007088.1"/>
    <property type="molecule type" value="Genomic_DNA"/>
</dbReference>
<accession>A0AA41H593</accession>